<evidence type="ECO:0000313" key="3">
    <source>
        <dbReference type="EMBL" id="EHI59521.1"/>
    </source>
</evidence>
<sequence length="477" mass="51912">MSLSGVKNMKKTTYLIVLTAALAALAGVAGTLAWLTDTDTAANVVTTGNVKIAIYENEKKITKNTADRFDGACLPGQKLDKRVKVANEGKNNAYVRISVQNEGGLTLSELGAQWAEYHGYYYYTTVLDAGTNTSELITYVMIPEDWAGANEGKELKVVINAQAIQSDNQDVVDVLHPTLEELETIFGSAMIQPAEPDGETETDPGSEPNPDETTKPDETTEPGQKVMEWLQEQLNTSGSTVQTILTRVTESLDSTGPNYAKEIEKALQEAGIEEPETDYSWQIRREADGSGTIYWVDGSNINDNEAGDIVSALRYNTKIGVVEGSRDMIIYSKIVLDSKNVPQVVNYLVPYEPELEDQTGILWLAKNMVANSTLNQYFGATGARTMDSSGVNFGKPVSSALTAETGLSSDSFLWKIERPATDKSCNFYWADVNPEECQTGAWVTAVRYNGYTGELTEGQCQIAADGNGKKLGAFQAD</sequence>
<protein>
    <recommendedName>
        <fullName evidence="5">SipW-cognate class signal peptide</fullName>
    </recommendedName>
</protein>
<dbReference type="EMBL" id="ADLN01000055">
    <property type="protein sequence ID" value="EHI59521.1"/>
    <property type="molecule type" value="Genomic_DNA"/>
</dbReference>
<dbReference type="NCBIfam" id="TIGR04088">
    <property type="entry name" value="cognate_SipW"/>
    <property type="match status" value="1"/>
</dbReference>
<evidence type="ECO:0000313" key="4">
    <source>
        <dbReference type="Proteomes" id="UP000005384"/>
    </source>
</evidence>
<reference evidence="3 4" key="1">
    <citation type="submission" date="2011-08" db="EMBL/GenBank/DDBJ databases">
        <title>The Genome Sequence of Clostridium hathewayi WAL-18680.</title>
        <authorList>
            <consortium name="The Broad Institute Genome Sequencing Platform"/>
            <person name="Earl A."/>
            <person name="Ward D."/>
            <person name="Feldgarden M."/>
            <person name="Gevers D."/>
            <person name="Finegold S.M."/>
            <person name="Summanen P.H."/>
            <person name="Molitoris D.R."/>
            <person name="Song M."/>
            <person name="Daigneault M."/>
            <person name="Allen-Vercoe E."/>
            <person name="Young S.K."/>
            <person name="Zeng Q."/>
            <person name="Gargeya S."/>
            <person name="Fitzgerald M."/>
            <person name="Haas B."/>
            <person name="Abouelleil A."/>
            <person name="Alvarado L."/>
            <person name="Arachchi H.M."/>
            <person name="Berlin A."/>
            <person name="Brown A."/>
            <person name="Chapman S.B."/>
            <person name="Chen Z."/>
            <person name="Dunbar C."/>
            <person name="Freedman E."/>
            <person name="Gearin G."/>
            <person name="Gellesch M."/>
            <person name="Goldberg J."/>
            <person name="Griggs A."/>
            <person name="Gujja S."/>
            <person name="Heiman D."/>
            <person name="Howarth C."/>
            <person name="Larson L."/>
            <person name="Lui A."/>
            <person name="MacDonald P.J.P."/>
            <person name="Montmayeur A."/>
            <person name="Murphy C."/>
            <person name="Neiman D."/>
            <person name="Pearson M."/>
            <person name="Priest M."/>
            <person name="Roberts A."/>
            <person name="Saif S."/>
            <person name="Shea T."/>
            <person name="Shenoy N."/>
            <person name="Sisk P."/>
            <person name="Stolte C."/>
            <person name="Sykes S."/>
            <person name="Wortman J."/>
            <person name="Nusbaum C."/>
            <person name="Birren B."/>
        </authorList>
    </citation>
    <scope>NUCLEOTIDE SEQUENCE [LARGE SCALE GENOMIC DNA]</scope>
    <source>
        <strain evidence="3 4">WAL-18680</strain>
    </source>
</reference>
<comment type="caution">
    <text evidence="3">The sequence shown here is derived from an EMBL/GenBank/DDBJ whole genome shotgun (WGS) entry which is preliminary data.</text>
</comment>
<feature type="region of interest" description="Disordered" evidence="1">
    <location>
        <begin position="193"/>
        <end position="222"/>
    </location>
</feature>
<gene>
    <name evidence="3" type="ORF">HMPREF9473_02487</name>
</gene>
<accession>G5IG59</accession>
<evidence type="ECO:0008006" key="5">
    <source>
        <dbReference type="Google" id="ProtNLM"/>
    </source>
</evidence>
<keyword evidence="4" id="KW-1185">Reference proteome</keyword>
<dbReference type="HOGENOM" id="CLU_572094_0_0_9"/>
<name>G5IG59_9FIRM</name>
<dbReference type="InterPro" id="IPR023833">
    <property type="entry name" value="Signal_pept_SipW-depend-type"/>
</dbReference>
<keyword evidence="2" id="KW-0732">Signal</keyword>
<dbReference type="PATRIC" id="fig|742737.3.peg.2504"/>
<evidence type="ECO:0000256" key="1">
    <source>
        <dbReference type="SAM" id="MobiDB-lite"/>
    </source>
</evidence>
<feature type="chain" id="PRO_5039023793" description="SipW-cognate class signal peptide" evidence="2">
    <location>
        <begin position="27"/>
        <end position="477"/>
    </location>
</feature>
<dbReference type="AlphaFoldDB" id="G5IG59"/>
<dbReference type="Proteomes" id="UP000005384">
    <property type="component" value="Unassembled WGS sequence"/>
</dbReference>
<feature type="signal peptide" evidence="2">
    <location>
        <begin position="1"/>
        <end position="26"/>
    </location>
</feature>
<evidence type="ECO:0000256" key="2">
    <source>
        <dbReference type="SAM" id="SignalP"/>
    </source>
</evidence>
<organism evidence="3 4">
    <name type="scientific">Hungatella hathewayi WAL-18680</name>
    <dbReference type="NCBI Taxonomy" id="742737"/>
    <lineage>
        <taxon>Bacteria</taxon>
        <taxon>Bacillati</taxon>
        <taxon>Bacillota</taxon>
        <taxon>Clostridia</taxon>
        <taxon>Lachnospirales</taxon>
        <taxon>Lachnospiraceae</taxon>
        <taxon>Hungatella</taxon>
    </lineage>
</organism>
<proteinExistence type="predicted"/>